<dbReference type="InterPro" id="IPR001387">
    <property type="entry name" value="Cro/C1-type_HTH"/>
</dbReference>
<dbReference type="SUPFAM" id="SSF47413">
    <property type="entry name" value="lambda repressor-like DNA-binding domains"/>
    <property type="match status" value="1"/>
</dbReference>
<protein>
    <submittedName>
        <fullName evidence="2">Helix-turn-helix transcriptional regulator</fullName>
    </submittedName>
</protein>
<reference evidence="3" key="1">
    <citation type="journal article" date="2019" name="Int. J. Syst. Evol. Microbiol.">
        <title>The Global Catalogue of Microorganisms (GCM) 10K type strain sequencing project: providing services to taxonomists for standard genome sequencing and annotation.</title>
        <authorList>
            <consortium name="The Broad Institute Genomics Platform"/>
            <consortium name="The Broad Institute Genome Sequencing Center for Infectious Disease"/>
            <person name="Wu L."/>
            <person name="Ma J."/>
        </authorList>
    </citation>
    <scope>NUCLEOTIDE SEQUENCE [LARGE SCALE GENOMIC DNA]</scope>
    <source>
        <strain evidence="3">JCM 16908</strain>
    </source>
</reference>
<dbReference type="SMART" id="SM00530">
    <property type="entry name" value="HTH_XRE"/>
    <property type="match status" value="1"/>
</dbReference>
<dbReference type="EMBL" id="BAAAZR010000002">
    <property type="protein sequence ID" value="GAA3795029.1"/>
    <property type="molecule type" value="Genomic_DNA"/>
</dbReference>
<proteinExistence type="predicted"/>
<sequence>MLSVTARLSGLKTSEGGCVSAARRSPTARHRRLIAELRRLRAASGKSRQEVAALVGTTDITLWRHETGLSRPTPADVAALLEVYGLAGEARGTLLEMAREARKRGWWHRYRHTLKPGFDSYIGLEAEGSVLRTYQPQVVPGLLQTEAYARAVIGATATDPAPSEIEEQVAVRMSRQDLVTRPDDPIRLVAVLDEAVFRRRVGGPGTMRGQLFHLLEMSDLRNVEIRAVPFAAGAHCAMDGPFCLLEFPDPGDPGVVYLEQAASGMVLEEPEELRRYALMFAGLLARALSPDETVVLIASAAQDG</sequence>
<keyword evidence="3" id="KW-1185">Reference proteome</keyword>
<dbReference type="Pfam" id="PF19054">
    <property type="entry name" value="DUF5753"/>
    <property type="match status" value="1"/>
</dbReference>
<gene>
    <name evidence="2" type="ORF">GCM10022226_12920</name>
</gene>
<accession>A0ABP7HLI3</accession>
<dbReference type="Gene3D" id="1.10.260.40">
    <property type="entry name" value="lambda repressor-like DNA-binding domains"/>
    <property type="match status" value="1"/>
</dbReference>
<evidence type="ECO:0000313" key="2">
    <source>
        <dbReference type="EMBL" id="GAA3795029.1"/>
    </source>
</evidence>
<comment type="caution">
    <text evidence="2">The sequence shown here is derived from an EMBL/GenBank/DDBJ whole genome shotgun (WGS) entry which is preliminary data.</text>
</comment>
<dbReference type="CDD" id="cd00093">
    <property type="entry name" value="HTH_XRE"/>
    <property type="match status" value="1"/>
</dbReference>
<evidence type="ECO:0000259" key="1">
    <source>
        <dbReference type="PROSITE" id="PS50943"/>
    </source>
</evidence>
<name>A0ABP7HLI3_9ACTN</name>
<feature type="domain" description="HTH cro/C1-type" evidence="1">
    <location>
        <begin position="37"/>
        <end position="90"/>
    </location>
</feature>
<organism evidence="2 3">
    <name type="scientific">Sphaerisporangium flaviroseum</name>
    <dbReference type="NCBI Taxonomy" id="509199"/>
    <lineage>
        <taxon>Bacteria</taxon>
        <taxon>Bacillati</taxon>
        <taxon>Actinomycetota</taxon>
        <taxon>Actinomycetes</taxon>
        <taxon>Streptosporangiales</taxon>
        <taxon>Streptosporangiaceae</taxon>
        <taxon>Sphaerisporangium</taxon>
    </lineage>
</organism>
<dbReference type="PROSITE" id="PS50943">
    <property type="entry name" value="HTH_CROC1"/>
    <property type="match status" value="1"/>
</dbReference>
<dbReference type="Proteomes" id="UP001500888">
    <property type="component" value="Unassembled WGS sequence"/>
</dbReference>
<dbReference type="InterPro" id="IPR010982">
    <property type="entry name" value="Lambda_DNA-bd_dom_sf"/>
</dbReference>
<evidence type="ECO:0000313" key="3">
    <source>
        <dbReference type="Proteomes" id="UP001500888"/>
    </source>
</evidence>
<dbReference type="Pfam" id="PF13560">
    <property type="entry name" value="HTH_31"/>
    <property type="match status" value="1"/>
</dbReference>
<dbReference type="InterPro" id="IPR043917">
    <property type="entry name" value="DUF5753"/>
</dbReference>